<dbReference type="Proteomes" id="UP000269396">
    <property type="component" value="Unassembled WGS sequence"/>
</dbReference>
<dbReference type="AlphaFoldDB" id="A0A3P8ELW5"/>
<accession>A0A3P8ELW5</accession>
<evidence type="ECO:0000313" key="2">
    <source>
        <dbReference type="Proteomes" id="UP000269396"/>
    </source>
</evidence>
<name>A0A3P8ELW5_9TREM</name>
<sequence length="93" mass="10619">MTWWSGLPIVMDQPSYIGWNNRFSSSYHSREVVLLNVQRCDSSKVFLSDNQYNSDAAFSQKRVGLGKVNPKNSHLTLSHGFPSPMVRSQQVWS</sequence>
<proteinExistence type="predicted"/>
<keyword evidence="2" id="KW-1185">Reference proteome</keyword>
<evidence type="ECO:0000313" key="1">
    <source>
        <dbReference type="EMBL" id="VDP45854.1"/>
    </source>
</evidence>
<gene>
    <name evidence="1" type="ORF">SMTD_LOCUS8662</name>
</gene>
<organism evidence="1 2">
    <name type="scientific">Schistosoma mattheei</name>
    <dbReference type="NCBI Taxonomy" id="31246"/>
    <lineage>
        <taxon>Eukaryota</taxon>
        <taxon>Metazoa</taxon>
        <taxon>Spiralia</taxon>
        <taxon>Lophotrochozoa</taxon>
        <taxon>Platyhelminthes</taxon>
        <taxon>Trematoda</taxon>
        <taxon>Digenea</taxon>
        <taxon>Strigeidida</taxon>
        <taxon>Schistosomatoidea</taxon>
        <taxon>Schistosomatidae</taxon>
        <taxon>Schistosoma</taxon>
    </lineage>
</organism>
<dbReference type="EMBL" id="UZAL01029088">
    <property type="protein sequence ID" value="VDP45854.1"/>
    <property type="molecule type" value="Genomic_DNA"/>
</dbReference>
<reference evidence="1 2" key="1">
    <citation type="submission" date="2018-11" db="EMBL/GenBank/DDBJ databases">
        <authorList>
            <consortium name="Pathogen Informatics"/>
        </authorList>
    </citation>
    <scope>NUCLEOTIDE SEQUENCE [LARGE SCALE GENOMIC DNA]</scope>
    <source>
        <strain>Denwood</strain>
        <strain evidence="2">Zambia</strain>
    </source>
</reference>
<protein>
    <submittedName>
        <fullName evidence="1">Uncharacterized protein</fullName>
    </submittedName>
</protein>